<dbReference type="AlphaFoldDB" id="A0A6M2DWR5"/>
<feature type="signal peptide" evidence="1">
    <location>
        <begin position="1"/>
        <end position="25"/>
    </location>
</feature>
<reference evidence="2" key="1">
    <citation type="submission" date="2020-03" db="EMBL/GenBank/DDBJ databases">
        <title>Transcriptomic Profiling of the Digestive Tract of the Rat Flea, Xenopsylla cheopis, Following Blood Feeding and Infection with Yersinia pestis.</title>
        <authorList>
            <person name="Bland D.M."/>
            <person name="Martens C.A."/>
            <person name="Virtaneva K."/>
            <person name="Kanakabandi K."/>
            <person name="Long D."/>
            <person name="Rosenke R."/>
            <person name="Saturday G.A."/>
            <person name="Hoyt F.H."/>
            <person name="Bruno D.P."/>
            <person name="Ribeiro J.M.C."/>
            <person name="Hinnebusch J."/>
        </authorList>
    </citation>
    <scope>NUCLEOTIDE SEQUENCE</scope>
</reference>
<protein>
    <submittedName>
        <fullName evidence="2">Putative secreted protein</fullName>
    </submittedName>
</protein>
<evidence type="ECO:0000313" key="2">
    <source>
        <dbReference type="EMBL" id="NOV50805.1"/>
    </source>
</evidence>
<accession>A0A6M2DWR5</accession>
<feature type="chain" id="PRO_5026882030" evidence="1">
    <location>
        <begin position="26"/>
        <end position="123"/>
    </location>
</feature>
<keyword evidence="1" id="KW-0732">Signal</keyword>
<organism evidence="2">
    <name type="scientific">Xenopsylla cheopis</name>
    <name type="common">Oriental rat flea</name>
    <name type="synonym">Pulex cheopis</name>
    <dbReference type="NCBI Taxonomy" id="163159"/>
    <lineage>
        <taxon>Eukaryota</taxon>
        <taxon>Metazoa</taxon>
        <taxon>Ecdysozoa</taxon>
        <taxon>Arthropoda</taxon>
        <taxon>Hexapoda</taxon>
        <taxon>Insecta</taxon>
        <taxon>Pterygota</taxon>
        <taxon>Neoptera</taxon>
        <taxon>Endopterygota</taxon>
        <taxon>Siphonaptera</taxon>
        <taxon>Pulicidae</taxon>
        <taxon>Xenopsyllinae</taxon>
        <taxon>Xenopsylla</taxon>
    </lineage>
</organism>
<name>A0A6M2DWR5_XENCH</name>
<evidence type="ECO:0000256" key="1">
    <source>
        <dbReference type="SAM" id="SignalP"/>
    </source>
</evidence>
<sequence length="123" mass="13408">MARLCAVFVICTVAMWCANLQTVNAATVHKRSALLTSDVTKGEDGSFNACSKRTPCGWGVYQPFTRVVSYFMRNTCSCLPGQTCSRSEDDVSVSAYIYRCTTPPAGERVGRQAVDHRAGDTNI</sequence>
<proteinExistence type="predicted"/>
<dbReference type="EMBL" id="GIIL01007079">
    <property type="protein sequence ID" value="NOV50805.1"/>
    <property type="molecule type" value="Transcribed_RNA"/>
</dbReference>